<dbReference type="AlphaFoldDB" id="A0A8I1SPT0"/>
<dbReference type="Proteomes" id="UP000664578">
    <property type="component" value="Unassembled WGS sequence"/>
</dbReference>
<reference evidence="1" key="1">
    <citation type="submission" date="2020-12" db="EMBL/GenBank/DDBJ databases">
        <title>PHA producing bacteria isolated from mangrove.</title>
        <authorList>
            <person name="Zheng W."/>
            <person name="Yu S."/>
            <person name="Huang Y."/>
        </authorList>
    </citation>
    <scope>NUCLEOTIDE SEQUENCE</scope>
    <source>
        <strain evidence="1">GN22-4</strain>
    </source>
</reference>
<accession>A0A8I1SPT0</accession>
<protein>
    <submittedName>
        <fullName evidence="1">Uncharacterized protein</fullName>
    </submittedName>
</protein>
<dbReference type="GeneID" id="93680980"/>
<proteinExistence type="predicted"/>
<name>A0A8I1SPT0_9BACI</name>
<sequence length="516" mass="60050">MAVKQYLNFEVIKSPTMHVLLDETNEDGIHLVKVKVKNNHATAGAKLSLEWTNPCTDIHGYWLFNQSRIRFDDQDMRKLPYLNSFYNDQGENRYSVTCSDTSRYVALFMAFDQAKMTMNFSLQVEIPLNNAEYECEIRIDTRDIPYEQSLVELKEWHEHKGNVFAHFSKKHVSSPTYVCTGAFPSEIQEIEENVYIAKQLGFERIVAEVSYEVVKDLLEDREHDASIQKHIGHIHQMELDYTLSVYLTNEQFSARRLHILTHMQQLLDKWKFDRIELRVQASSDCDDTEHMVYRLLKHITSLQKGVQVLEVGCFMVDKQSLHYSFPSSFMMGDRAVERLHIKNLRYLYPNQSIQSPIIQWHENESAENASLYLINTLFAVPHVSINLKHLSYEHSQLLSYWITFWKNHSNLLNVKKIRASSAQLNAVMSVQHENESLIVRYDSTAIQLKKDNQLCTIVNGSEEETMIVKLTGGTWQIKIFNCLGKLVHSENQFLSSGFHTFRCLKSGVIQLVKRDL</sequence>
<evidence type="ECO:0000313" key="1">
    <source>
        <dbReference type="EMBL" id="MBN8253505.1"/>
    </source>
</evidence>
<organism evidence="1 2">
    <name type="scientific">Priestia flexa</name>
    <dbReference type="NCBI Taxonomy" id="86664"/>
    <lineage>
        <taxon>Bacteria</taxon>
        <taxon>Bacillati</taxon>
        <taxon>Bacillota</taxon>
        <taxon>Bacilli</taxon>
        <taxon>Bacillales</taxon>
        <taxon>Bacillaceae</taxon>
        <taxon>Priestia</taxon>
    </lineage>
</organism>
<evidence type="ECO:0000313" key="2">
    <source>
        <dbReference type="Proteomes" id="UP000664578"/>
    </source>
</evidence>
<dbReference type="EMBL" id="JAEMWV010000011">
    <property type="protein sequence ID" value="MBN8253505.1"/>
    <property type="molecule type" value="Genomic_DNA"/>
</dbReference>
<dbReference type="RefSeq" id="WP_206783042.1">
    <property type="nucleotide sequence ID" value="NZ_CM125968.1"/>
</dbReference>
<comment type="caution">
    <text evidence="1">The sequence shown here is derived from an EMBL/GenBank/DDBJ whole genome shotgun (WGS) entry which is preliminary data.</text>
</comment>
<gene>
    <name evidence="1" type="ORF">JF537_18300</name>
</gene>